<dbReference type="SUPFAM" id="SSF51197">
    <property type="entry name" value="Clavaminate synthase-like"/>
    <property type="match status" value="1"/>
</dbReference>
<dbReference type="GeneID" id="97181117"/>
<dbReference type="PANTHER" id="PTHR31212">
    <property type="entry name" value="ALPHA-KETOGLUTARATE-DEPENDENT DIOXYGENASE ALKB HOMOLOG 3"/>
    <property type="match status" value="1"/>
</dbReference>
<evidence type="ECO:0000313" key="2">
    <source>
        <dbReference type="Proteomes" id="UP000251241"/>
    </source>
</evidence>
<protein>
    <submittedName>
        <fullName evidence="1">Alkylated DNA repair protein AlkB</fullName>
    </submittedName>
</protein>
<dbReference type="AlphaFoldDB" id="A0A2X2IW65"/>
<dbReference type="InterPro" id="IPR027450">
    <property type="entry name" value="AlkB-like"/>
</dbReference>
<dbReference type="Proteomes" id="UP000251241">
    <property type="component" value="Unassembled WGS sequence"/>
</dbReference>
<dbReference type="InterPro" id="IPR032854">
    <property type="entry name" value="ALKBH3"/>
</dbReference>
<dbReference type="InterPro" id="IPR037151">
    <property type="entry name" value="AlkB-like_sf"/>
</dbReference>
<organism evidence="1 2">
    <name type="scientific">Sphingobacterium multivorum</name>
    <dbReference type="NCBI Taxonomy" id="28454"/>
    <lineage>
        <taxon>Bacteria</taxon>
        <taxon>Pseudomonadati</taxon>
        <taxon>Bacteroidota</taxon>
        <taxon>Sphingobacteriia</taxon>
        <taxon>Sphingobacteriales</taxon>
        <taxon>Sphingobacteriaceae</taxon>
        <taxon>Sphingobacterium</taxon>
    </lineage>
</organism>
<evidence type="ECO:0000313" key="1">
    <source>
        <dbReference type="EMBL" id="SPZ85554.1"/>
    </source>
</evidence>
<dbReference type="EMBL" id="UAUU01000008">
    <property type="protein sequence ID" value="SPZ85554.1"/>
    <property type="molecule type" value="Genomic_DNA"/>
</dbReference>
<dbReference type="Pfam" id="PF13532">
    <property type="entry name" value="2OG-FeII_Oxy_2"/>
    <property type="match status" value="1"/>
</dbReference>
<accession>A0A2X2IW65</accession>
<reference evidence="1 2" key="1">
    <citation type="submission" date="2018-06" db="EMBL/GenBank/DDBJ databases">
        <authorList>
            <consortium name="Pathogen Informatics"/>
            <person name="Doyle S."/>
        </authorList>
    </citation>
    <scope>NUCLEOTIDE SEQUENCE [LARGE SCALE GENOMIC DNA]</scope>
    <source>
        <strain evidence="1 2">NCTC11343</strain>
    </source>
</reference>
<proteinExistence type="predicted"/>
<name>A0A2X2IW65_SPHMU</name>
<gene>
    <name evidence="1" type="ORF">NCTC11343_02116</name>
</gene>
<dbReference type="Gene3D" id="2.60.120.590">
    <property type="entry name" value="Alpha-ketoglutarate-dependent dioxygenase AlkB-like"/>
    <property type="match status" value="1"/>
</dbReference>
<dbReference type="RefSeq" id="WP_112374580.1">
    <property type="nucleotide sequence ID" value="NZ_CP068089.1"/>
</dbReference>
<sequence>MDQLSLFQHEGYIFPEDLLNFEPDFLTQEEANQLFDFLLKEVPWQQTSKIMYDRTILTPRLTAWYGDENATYQMAGKIIAVNEWLIPLKALKERIEQRFHCTFNSVLLNLYRDNNDSVAWHRDRESELGNRPVIGSVSLGQARYFDFRKVDDHNKKYSLLLNHGALLLMKGNLQETWEHRIAKSTQKMRARINLTFRLINELENE</sequence>
<dbReference type="PROSITE" id="PS51471">
    <property type="entry name" value="FE2OG_OXY"/>
    <property type="match status" value="1"/>
</dbReference>
<dbReference type="PANTHER" id="PTHR31212:SF4">
    <property type="entry name" value="ALPHA-KETOGLUTARATE-DEPENDENT DIOXYGENASE ALKB HOMOLOG 3"/>
    <property type="match status" value="1"/>
</dbReference>
<dbReference type="GO" id="GO:0051213">
    <property type="term" value="F:dioxygenase activity"/>
    <property type="evidence" value="ECO:0007669"/>
    <property type="project" value="InterPro"/>
</dbReference>
<dbReference type="GO" id="GO:0006307">
    <property type="term" value="P:DNA alkylation repair"/>
    <property type="evidence" value="ECO:0007669"/>
    <property type="project" value="InterPro"/>
</dbReference>
<dbReference type="InterPro" id="IPR005123">
    <property type="entry name" value="Oxoglu/Fe-dep_dioxygenase_dom"/>
</dbReference>